<keyword evidence="6" id="KW-0675">Receptor</keyword>
<feature type="transmembrane region" description="Helical" evidence="7">
    <location>
        <begin position="97"/>
        <end position="117"/>
    </location>
</feature>
<dbReference type="GO" id="GO:0005886">
    <property type="term" value="C:plasma membrane"/>
    <property type="evidence" value="ECO:0007669"/>
    <property type="project" value="UniProtKB-SubCell"/>
</dbReference>
<keyword evidence="3 7" id="KW-0812">Transmembrane</keyword>
<dbReference type="InterPro" id="IPR013604">
    <property type="entry name" value="7TM_chemorcpt"/>
</dbReference>
<evidence type="ECO:0000256" key="7">
    <source>
        <dbReference type="SAM" id="Phobius"/>
    </source>
</evidence>
<reference evidence="8 9" key="1">
    <citation type="journal article" date="2022" name="Nat. Ecol. Evol.">
        <title>A masculinizing supergene underlies an exaggerated male reproductive morph in a spider.</title>
        <authorList>
            <person name="Hendrickx F."/>
            <person name="De Corte Z."/>
            <person name="Sonet G."/>
            <person name="Van Belleghem S.M."/>
            <person name="Kostlbacher S."/>
            <person name="Vangestel C."/>
        </authorList>
    </citation>
    <scope>NUCLEOTIDE SEQUENCE [LARGE SCALE GENOMIC DNA]</scope>
    <source>
        <strain evidence="8">W744_W776</strain>
    </source>
</reference>
<evidence type="ECO:0008006" key="10">
    <source>
        <dbReference type="Google" id="ProtNLM"/>
    </source>
</evidence>
<dbReference type="PANTHER" id="PTHR21143">
    <property type="entry name" value="INVERTEBRATE GUSTATORY RECEPTOR"/>
    <property type="match status" value="1"/>
</dbReference>
<sequence length="389" mass="44700">MQALFEQERYKEETDLDSILVMIFECGVNGTVEVTAAEIPLEMQRIKSSLLELNIQSMLKEEAIIGKKYINWILKRDVTVLNAGNVYDIILDYQLDYSNIIFLSVIILASVMWMMTWKKKSSLKRLLSHLNNGKSSTMKVRPLNTFIVNLSVIFSIATPVLFATAVLYLNGNIHEFSFQEIVNRYAEIVHELLFPTILTLTYVVLCQILIRRLRVSHVLLRQIPSTTHTNAIKCIVENYLDIVKGIDLFQETFSAPVFLLIWQNFCGISFSLMQALIEQERYKEEAVLDSIFYIIYECGVIGTVTVTAAEIPLEMQRIKSLLLELNLKSMLKEEALFGKKYINWILKRDVTVLNACNVFSFDRGFLLKALGALLGHIIIFYQIIENKRS</sequence>
<protein>
    <recommendedName>
        <fullName evidence="10">Gustatory receptor</fullName>
    </recommendedName>
</protein>
<evidence type="ECO:0000256" key="2">
    <source>
        <dbReference type="ARBA" id="ARBA00022475"/>
    </source>
</evidence>
<evidence type="ECO:0000256" key="1">
    <source>
        <dbReference type="ARBA" id="ARBA00004651"/>
    </source>
</evidence>
<feature type="transmembrane region" description="Helical" evidence="7">
    <location>
        <begin position="146"/>
        <end position="168"/>
    </location>
</feature>
<name>A0AAV6TYT7_9ARAC</name>
<proteinExistence type="predicted"/>
<feature type="transmembrane region" description="Helical" evidence="7">
    <location>
        <begin position="188"/>
        <end position="210"/>
    </location>
</feature>
<comment type="subcellular location">
    <subcellularLocation>
        <location evidence="1">Cell membrane</location>
        <topology evidence="1">Multi-pass membrane protein</topology>
    </subcellularLocation>
</comment>
<keyword evidence="4 7" id="KW-1133">Transmembrane helix</keyword>
<keyword evidence="5 7" id="KW-0472">Membrane</keyword>
<evidence type="ECO:0000256" key="3">
    <source>
        <dbReference type="ARBA" id="ARBA00022692"/>
    </source>
</evidence>
<feature type="transmembrane region" description="Helical" evidence="7">
    <location>
        <begin position="253"/>
        <end position="273"/>
    </location>
</feature>
<evidence type="ECO:0000313" key="8">
    <source>
        <dbReference type="EMBL" id="KAG8177297.1"/>
    </source>
</evidence>
<keyword evidence="9" id="KW-1185">Reference proteome</keyword>
<evidence type="ECO:0000256" key="4">
    <source>
        <dbReference type="ARBA" id="ARBA00022989"/>
    </source>
</evidence>
<dbReference type="GO" id="GO:0007635">
    <property type="term" value="P:chemosensory behavior"/>
    <property type="evidence" value="ECO:0007669"/>
    <property type="project" value="TreeGrafter"/>
</dbReference>
<dbReference type="AlphaFoldDB" id="A0AAV6TYT7"/>
<evidence type="ECO:0000313" key="9">
    <source>
        <dbReference type="Proteomes" id="UP000827092"/>
    </source>
</evidence>
<keyword evidence="2" id="KW-1003">Cell membrane</keyword>
<feature type="transmembrane region" description="Helical" evidence="7">
    <location>
        <begin position="365"/>
        <end position="384"/>
    </location>
</feature>
<accession>A0AAV6TYT7</accession>
<dbReference type="GO" id="GO:0050909">
    <property type="term" value="P:sensory perception of taste"/>
    <property type="evidence" value="ECO:0007669"/>
    <property type="project" value="InterPro"/>
</dbReference>
<dbReference type="GO" id="GO:0030424">
    <property type="term" value="C:axon"/>
    <property type="evidence" value="ECO:0007669"/>
    <property type="project" value="TreeGrafter"/>
</dbReference>
<dbReference type="Proteomes" id="UP000827092">
    <property type="component" value="Unassembled WGS sequence"/>
</dbReference>
<comment type="caution">
    <text evidence="8">The sequence shown here is derived from an EMBL/GenBank/DDBJ whole genome shotgun (WGS) entry which is preliminary data.</text>
</comment>
<feature type="transmembrane region" description="Helical" evidence="7">
    <location>
        <begin position="293"/>
        <end position="313"/>
    </location>
</feature>
<dbReference type="Pfam" id="PF08395">
    <property type="entry name" value="7tm_7"/>
    <property type="match status" value="1"/>
</dbReference>
<dbReference type="GO" id="GO:0043025">
    <property type="term" value="C:neuronal cell body"/>
    <property type="evidence" value="ECO:0007669"/>
    <property type="project" value="TreeGrafter"/>
</dbReference>
<evidence type="ECO:0000256" key="6">
    <source>
        <dbReference type="ARBA" id="ARBA00023170"/>
    </source>
</evidence>
<evidence type="ECO:0000256" key="5">
    <source>
        <dbReference type="ARBA" id="ARBA00023136"/>
    </source>
</evidence>
<dbReference type="EMBL" id="JAFNEN010000789">
    <property type="protein sequence ID" value="KAG8177297.1"/>
    <property type="molecule type" value="Genomic_DNA"/>
</dbReference>
<dbReference type="GO" id="GO:0008049">
    <property type="term" value="P:male courtship behavior"/>
    <property type="evidence" value="ECO:0007669"/>
    <property type="project" value="TreeGrafter"/>
</dbReference>
<organism evidence="8 9">
    <name type="scientific">Oedothorax gibbosus</name>
    <dbReference type="NCBI Taxonomy" id="931172"/>
    <lineage>
        <taxon>Eukaryota</taxon>
        <taxon>Metazoa</taxon>
        <taxon>Ecdysozoa</taxon>
        <taxon>Arthropoda</taxon>
        <taxon>Chelicerata</taxon>
        <taxon>Arachnida</taxon>
        <taxon>Araneae</taxon>
        <taxon>Araneomorphae</taxon>
        <taxon>Entelegynae</taxon>
        <taxon>Araneoidea</taxon>
        <taxon>Linyphiidae</taxon>
        <taxon>Erigoninae</taxon>
        <taxon>Oedothorax</taxon>
    </lineage>
</organism>
<dbReference type="PANTHER" id="PTHR21143:SF133">
    <property type="entry name" value="GUSTATORY AND PHEROMONE RECEPTOR 32A-RELATED"/>
    <property type="match status" value="1"/>
</dbReference>
<dbReference type="GO" id="GO:0030425">
    <property type="term" value="C:dendrite"/>
    <property type="evidence" value="ECO:0007669"/>
    <property type="project" value="TreeGrafter"/>
</dbReference>
<gene>
    <name evidence="8" type="ORF">JTE90_023614</name>
</gene>